<reference evidence="2" key="1">
    <citation type="journal article" date="2021" name="Cell">
        <title>Tracing the genetic footprints of vertebrate landing in non-teleost ray-finned fishes.</title>
        <authorList>
            <person name="Bi X."/>
            <person name="Wang K."/>
            <person name="Yang L."/>
            <person name="Pan H."/>
            <person name="Jiang H."/>
            <person name="Wei Q."/>
            <person name="Fang M."/>
            <person name="Yu H."/>
            <person name="Zhu C."/>
            <person name="Cai Y."/>
            <person name="He Y."/>
            <person name="Gan X."/>
            <person name="Zeng H."/>
            <person name="Yu D."/>
            <person name="Zhu Y."/>
            <person name="Jiang H."/>
            <person name="Qiu Q."/>
            <person name="Yang H."/>
            <person name="Zhang Y.E."/>
            <person name="Wang W."/>
            <person name="Zhu M."/>
            <person name="He S."/>
            <person name="Zhang G."/>
        </authorList>
    </citation>
    <scope>NUCLEOTIDE SEQUENCE</scope>
    <source>
        <strain evidence="2">Pddl_001</strain>
    </source>
</reference>
<feature type="non-terminal residue" evidence="2">
    <location>
        <position position="1"/>
    </location>
</feature>
<evidence type="ECO:0000259" key="1">
    <source>
        <dbReference type="PROSITE" id="PS50106"/>
    </source>
</evidence>
<proteinExistence type="predicted"/>
<dbReference type="PROSITE" id="PS50106">
    <property type="entry name" value="PDZ"/>
    <property type="match status" value="1"/>
</dbReference>
<gene>
    <name evidence="2" type="primary">Pdzd2_2</name>
    <name evidence="2" type="ORF">GTO93_0019775</name>
</gene>
<evidence type="ECO:0000313" key="2">
    <source>
        <dbReference type="EMBL" id="MBN3283171.1"/>
    </source>
</evidence>
<dbReference type="EMBL" id="JAAWVQ010124436">
    <property type="protein sequence ID" value="MBN3283171.1"/>
    <property type="molecule type" value="Genomic_DNA"/>
</dbReference>
<dbReference type="SUPFAM" id="SSF50156">
    <property type="entry name" value="PDZ domain-like"/>
    <property type="match status" value="1"/>
</dbReference>
<dbReference type="Gene3D" id="2.30.42.10">
    <property type="match status" value="1"/>
</dbReference>
<dbReference type="InterPro" id="IPR001478">
    <property type="entry name" value="PDZ"/>
</dbReference>
<comment type="caution">
    <text evidence="2">The sequence shown here is derived from an EMBL/GenBank/DDBJ whole genome shotgun (WGS) entry which is preliminary data.</text>
</comment>
<dbReference type="InterPro" id="IPR036034">
    <property type="entry name" value="PDZ_sf"/>
</dbReference>
<feature type="non-terminal residue" evidence="2">
    <location>
        <position position="162"/>
    </location>
</feature>
<dbReference type="Proteomes" id="UP001166093">
    <property type="component" value="Unassembled WGS sequence"/>
</dbReference>
<keyword evidence="3" id="KW-1185">Reference proteome</keyword>
<name>A0ABS2Y8Y1_POLSP</name>
<accession>A0ABS2Y8Y1</accession>
<organism evidence="2 3">
    <name type="scientific">Polyodon spathula</name>
    <name type="common">North American paddlefish</name>
    <name type="synonym">Squalus spathula</name>
    <dbReference type="NCBI Taxonomy" id="7913"/>
    <lineage>
        <taxon>Eukaryota</taxon>
        <taxon>Metazoa</taxon>
        <taxon>Chordata</taxon>
        <taxon>Craniata</taxon>
        <taxon>Vertebrata</taxon>
        <taxon>Euteleostomi</taxon>
        <taxon>Actinopterygii</taxon>
        <taxon>Chondrostei</taxon>
        <taxon>Acipenseriformes</taxon>
        <taxon>Polyodontidae</taxon>
        <taxon>Polyodon</taxon>
    </lineage>
</organism>
<sequence>MPITQENAGSHLPLLECWLQIQAEQDPKREEQHLCQAAIQKLVEYIHLNFSDGECALQSSTQEDGMELQVQAVCLSKSSGDGSEFGLSFGNIPIFGDPDGRKKGGRRRRKGDKGPVLDVGCIWVTEVKKQSPAARCGEIKLRDELLSLNGQLMIGVDVTGAR</sequence>
<protein>
    <submittedName>
        <fullName evidence="2">PDZD2 protein</fullName>
    </submittedName>
</protein>
<feature type="domain" description="PDZ" evidence="1">
    <location>
        <begin position="107"/>
        <end position="162"/>
    </location>
</feature>
<evidence type="ECO:0000313" key="3">
    <source>
        <dbReference type="Proteomes" id="UP001166093"/>
    </source>
</evidence>